<evidence type="ECO:0008006" key="4">
    <source>
        <dbReference type="Google" id="ProtNLM"/>
    </source>
</evidence>
<evidence type="ECO:0000313" key="2">
    <source>
        <dbReference type="EMBL" id="GIE48895.1"/>
    </source>
</evidence>
<protein>
    <recommendedName>
        <fullName evidence="4">Immune inhibitor A peptidase M6</fullName>
    </recommendedName>
</protein>
<evidence type="ECO:0000313" key="3">
    <source>
        <dbReference type="Proteomes" id="UP000647172"/>
    </source>
</evidence>
<name>A0A919JGC9_9ACTN</name>
<accession>A0A919JGC9</accession>
<dbReference type="EMBL" id="BOMQ01000027">
    <property type="protein sequence ID" value="GIE48895.1"/>
    <property type="molecule type" value="Genomic_DNA"/>
</dbReference>
<feature type="chain" id="PRO_5037565026" description="Immune inhibitor A peptidase M6" evidence="1">
    <location>
        <begin position="26"/>
        <end position="701"/>
    </location>
</feature>
<keyword evidence="1" id="KW-0732">Signal</keyword>
<proteinExistence type="predicted"/>
<gene>
    <name evidence="2" type="ORF">Ani05nite_24290</name>
</gene>
<dbReference type="Proteomes" id="UP000647172">
    <property type="component" value="Unassembled WGS sequence"/>
</dbReference>
<dbReference type="RefSeq" id="WP_203767948.1">
    <property type="nucleotide sequence ID" value="NZ_BAAAYJ010000023.1"/>
</dbReference>
<dbReference type="Pfam" id="PF20773">
    <property type="entry name" value="InhA-like_MAM"/>
    <property type="match status" value="1"/>
</dbReference>
<sequence>MARLRFAAVALLILPLLPIAGSASAAPRRPAAPAAPVAPDARELTRKRLDVSGLPLRRAAERRARAAAADTPPAGTVRSWPALDDIKGTLYRKKFTLRAVGAHIEVWVADDLAFPAGDCRAASSVEVTDAQLGALVREFDETIYPRETTAFSVPRERDGTAAMLTGADYTGAGGRTVTLVDNVRDDNFAEFPKTPTYIAGFFSAQINELVDRNVMTIDAYDWRHRTGAAPPDEPTADLCTSRPARPRMYEGTFAHEWQHLLQSYTDPGEEVWVNEGLSDYAQTLVGYVDGTATVYHPGADSHLACFQGFGLVRTRYNTNPRDCGGAQNSLNLWNEGAPAEVLADYGMAYQFMLYLRDRFGPAVLERLHRDGEHRGLAGVAAALGPDVKLTAVTHDFLTMNLVDKIVGDTPGGTMAGVPRRKVVSASVRSTVNLANPASFDYPGAAPNGADYVRLRDASGRFLRGSQLTAVTFKGARTLPPRPLQWTVRDGALFSGDTGDLDAAAVVPVTVPAADPVLRFRARYTVEAGYDYGYVTVSTDGGKTYVAVPGNHTVAAPYGPALNGHSDGFEAQTYDLKAYAGRRILLGFRYVSDATVNEGGWLIDDVAVGATELSDGSALTGWRSPTQIVPVRVPGWHVRLVGLDEAGRRARQVGAAQYAALRDYPKVVAIVGQVDPGGRITQYAPYALTVNGVLQPGGGSTP</sequence>
<keyword evidence="3" id="KW-1185">Reference proteome</keyword>
<comment type="caution">
    <text evidence="2">The sequence shown here is derived from an EMBL/GenBank/DDBJ whole genome shotgun (WGS) entry which is preliminary data.</text>
</comment>
<organism evidence="2 3">
    <name type="scientific">Actinoplanes nipponensis</name>
    <dbReference type="NCBI Taxonomy" id="135950"/>
    <lineage>
        <taxon>Bacteria</taxon>
        <taxon>Bacillati</taxon>
        <taxon>Actinomycetota</taxon>
        <taxon>Actinomycetes</taxon>
        <taxon>Micromonosporales</taxon>
        <taxon>Micromonosporaceae</taxon>
        <taxon>Actinoplanes</taxon>
    </lineage>
</organism>
<reference evidence="2" key="1">
    <citation type="submission" date="2021-01" db="EMBL/GenBank/DDBJ databases">
        <title>Whole genome shotgun sequence of Actinoplanes nipponensis NBRC 14063.</title>
        <authorList>
            <person name="Komaki H."/>
            <person name="Tamura T."/>
        </authorList>
    </citation>
    <scope>NUCLEOTIDE SEQUENCE</scope>
    <source>
        <strain evidence="2">NBRC 14063</strain>
    </source>
</reference>
<feature type="signal peptide" evidence="1">
    <location>
        <begin position="1"/>
        <end position="25"/>
    </location>
</feature>
<evidence type="ECO:0000256" key="1">
    <source>
        <dbReference type="SAM" id="SignalP"/>
    </source>
</evidence>
<dbReference type="AlphaFoldDB" id="A0A919JGC9"/>